<comment type="similarity">
    <text evidence="3">Belongs to the PRPH2/ROM1 family.</text>
</comment>
<dbReference type="CDD" id="cd03162">
    <property type="entry name" value="peripherin_like_LEL"/>
    <property type="match status" value="1"/>
</dbReference>
<accession>A0A498MY13</accession>
<dbReference type="InterPro" id="IPR042026">
    <property type="entry name" value="Peripherin_LEL"/>
</dbReference>
<evidence type="ECO:0000256" key="1">
    <source>
        <dbReference type="ARBA" id="ARBA00004141"/>
    </source>
</evidence>
<proteinExistence type="evidence at protein level"/>
<keyword evidence="4" id="KW-0963">Cytoplasm</keyword>
<feature type="compositionally biased region" description="Basic and acidic residues" evidence="10">
    <location>
        <begin position="913"/>
        <end position="935"/>
    </location>
</feature>
<organism evidence="13 14">
    <name type="scientific">Labeo rohita</name>
    <name type="common">Indian major carp</name>
    <name type="synonym">Cyprinus rohita</name>
    <dbReference type="NCBI Taxonomy" id="84645"/>
    <lineage>
        <taxon>Eukaryota</taxon>
        <taxon>Metazoa</taxon>
        <taxon>Chordata</taxon>
        <taxon>Craniata</taxon>
        <taxon>Vertebrata</taxon>
        <taxon>Euteleostomi</taxon>
        <taxon>Actinopterygii</taxon>
        <taxon>Neopterygii</taxon>
        <taxon>Teleostei</taxon>
        <taxon>Ostariophysi</taxon>
        <taxon>Cypriniformes</taxon>
        <taxon>Cyprinidae</taxon>
        <taxon>Labeoninae</taxon>
        <taxon>Labeonini</taxon>
        <taxon>Labeo</taxon>
    </lineage>
</organism>
<dbReference type="PANTHER" id="PTHR18947">
    <property type="entry name" value="HOOK PROTEINS"/>
    <property type="match status" value="1"/>
</dbReference>
<evidence type="ECO:0000256" key="11">
    <source>
        <dbReference type="SAM" id="Phobius"/>
    </source>
</evidence>
<feature type="domain" description="HOOK N-terminal" evidence="12">
    <location>
        <begin position="373"/>
        <end position="471"/>
    </location>
</feature>
<dbReference type="InterPro" id="IPR018499">
    <property type="entry name" value="Tetraspanin/Peripherin"/>
</dbReference>
<evidence type="ECO:0000256" key="3">
    <source>
        <dbReference type="ARBA" id="ARBA00010674"/>
    </source>
</evidence>
<dbReference type="GO" id="GO:0005737">
    <property type="term" value="C:cytoplasm"/>
    <property type="evidence" value="ECO:0007669"/>
    <property type="project" value="UniProtKB-SubCell"/>
</dbReference>
<evidence type="ECO:0000256" key="9">
    <source>
        <dbReference type="SAM" id="Coils"/>
    </source>
</evidence>
<evidence type="ECO:0000256" key="2">
    <source>
        <dbReference type="ARBA" id="ARBA00004496"/>
    </source>
</evidence>
<feature type="region of interest" description="Disordered" evidence="10">
    <location>
        <begin position="1157"/>
        <end position="1188"/>
    </location>
</feature>
<feature type="region of interest" description="Disordered" evidence="10">
    <location>
        <begin position="1788"/>
        <end position="1907"/>
    </location>
</feature>
<evidence type="ECO:0000256" key="6">
    <source>
        <dbReference type="ARBA" id="ARBA00022989"/>
    </source>
</evidence>
<dbReference type="FunFam" id="1.10.1450.10:FF:000002">
    <property type="entry name" value="Retinal outer segment membrane protein 1"/>
    <property type="match status" value="1"/>
</dbReference>
<dbReference type="GO" id="GO:0016020">
    <property type="term" value="C:membrane"/>
    <property type="evidence" value="ECO:0007669"/>
    <property type="project" value="UniProtKB-SubCell"/>
</dbReference>
<dbReference type="PRINTS" id="PR00218">
    <property type="entry name" value="PERIPHERNRDS"/>
</dbReference>
<dbReference type="SUPFAM" id="SSF116907">
    <property type="entry name" value="Hook domain"/>
    <property type="match status" value="1"/>
</dbReference>
<dbReference type="EMBL" id="QBIY01012131">
    <property type="protein sequence ID" value="RXN26838.1"/>
    <property type="molecule type" value="Genomic_DNA"/>
</dbReference>
<reference evidence="13 14" key="1">
    <citation type="submission" date="2018-03" db="EMBL/GenBank/DDBJ databases">
        <title>Draft genome sequence of Rohu Carp (Labeo rohita).</title>
        <authorList>
            <person name="Das P."/>
            <person name="Kushwaha B."/>
            <person name="Joshi C.G."/>
            <person name="Kumar D."/>
            <person name="Nagpure N.S."/>
            <person name="Sahoo L."/>
            <person name="Das S.P."/>
            <person name="Bit A."/>
            <person name="Patnaik S."/>
            <person name="Meher P.K."/>
            <person name="Jayasankar P."/>
            <person name="Koringa P.G."/>
            <person name="Patel N.V."/>
            <person name="Hinsu A.T."/>
            <person name="Kumar R."/>
            <person name="Pandey M."/>
            <person name="Agarwal S."/>
            <person name="Srivastava S."/>
            <person name="Singh M."/>
            <person name="Iquebal M.A."/>
            <person name="Jaiswal S."/>
            <person name="Angadi U.B."/>
            <person name="Kumar N."/>
            <person name="Raza M."/>
            <person name="Shah T.M."/>
            <person name="Rai A."/>
            <person name="Jena J.K."/>
        </authorList>
    </citation>
    <scope>NUCLEOTIDE SEQUENCE [LARGE SCALE GENOMIC DNA]</scope>
    <source>
        <strain evidence="13">DASCIFA01</strain>
        <tissue evidence="13">Testis</tissue>
    </source>
</reference>
<feature type="region of interest" description="Disordered" evidence="10">
    <location>
        <begin position="1274"/>
        <end position="1363"/>
    </location>
</feature>
<feature type="compositionally biased region" description="Basic and acidic residues" evidence="10">
    <location>
        <begin position="1890"/>
        <end position="1907"/>
    </location>
</feature>
<feature type="compositionally biased region" description="Polar residues" evidence="10">
    <location>
        <begin position="1351"/>
        <end position="1363"/>
    </location>
</feature>
<feature type="compositionally biased region" description="Basic and acidic residues" evidence="10">
    <location>
        <begin position="843"/>
        <end position="894"/>
    </location>
</feature>
<dbReference type="Gene3D" id="1.10.1450.10">
    <property type="entry name" value="Tetraspanin"/>
    <property type="match status" value="1"/>
</dbReference>
<dbReference type="GO" id="GO:0031122">
    <property type="term" value="P:cytoplasmic microtubule organization"/>
    <property type="evidence" value="ECO:0007669"/>
    <property type="project" value="TreeGrafter"/>
</dbReference>
<keyword evidence="15" id="KW-1267">Proteomics identification</keyword>
<dbReference type="Gene3D" id="1.10.418.10">
    <property type="entry name" value="Calponin-like domain"/>
    <property type="match status" value="1"/>
</dbReference>
<evidence type="ECO:0000313" key="13">
    <source>
        <dbReference type="EMBL" id="RXN26838.1"/>
    </source>
</evidence>
<evidence type="ECO:0000256" key="5">
    <source>
        <dbReference type="ARBA" id="ARBA00022692"/>
    </source>
</evidence>
<keyword evidence="6 11" id="KW-1133">Transmembrane helix</keyword>
<comment type="caution">
    <text evidence="13">The sequence shown here is derived from an EMBL/GenBank/DDBJ whole genome shotgun (WGS) entry which is preliminary data.</text>
</comment>
<sequence length="1907" mass="217750">MVLLKIKFPFQKRVRLAQGLWLLSWVAMFSGAITFAMGVFLKTELHRRSEVMHSMDIHIVPNLLMAVGLASVGINICAGKVCQDSLDPSRFPRWKTFLPPFFCFSVFLTSLLLVAMILSFALQPSLEESLKIGLKNGIRFYKDTDTPGRCFQKETIDRLQIEFQCCGNTNYRDWFEVQWISNRYLDFTSKEVKDRVKSNVDGRYLLDGVPFSCCNPASPRPCIQYSLLDNSAHYNYEYQTEELNLYNRGCRQALVKYYMGLMNTIGPCVLFDFLLQMTILVSLRYLQTAMEGVIGQENVEIETEGYILEKGVKETLLETKEKMKKLLQFAQGIVFIVCKVHLFEGIVDEEENGLLSQEYMEVNSTSQNAVRRYLKLTNGVYLNEVLRIIDPNPKVEQIYHSVGDDKILRVQNFSILNRHLRSYYQENLQQLVLMPLPNVAVLGRDPLTEGAVEELRRLLLLLLGCAVQVTQDPNAVLPLEFGDMCGLNGAELQTLFCSMAKQIQNLLAQRDTQLERIAELCQERESSAAHITTSSGFGDGPPEGLAVQLADSKAKLRRLKQELEDKGDQLLDYKQEMQNMEEEIKKLQKENRALQVEARVSRGLKDELDCLRERAARVEQLQAELKNCTHRLRSMELYRTQLKEQQQYCASLQENKALLDEQLSDARARCTALRELEKENLLLRQKLVDMEGERDVERQRVDELLEMNMSLQVELKRQVHSVGVSQNVTHQHFLQSELESDEDVQEINMPEIDLKPLSEEVKEASSLRLLGAENENAELRRRLELLQAEREAQQANSPEMTEELQRRLDQLSQKLQSTLKEMECLKNENSSLKINLEELRTKQKRKDLEEERTASEGKEGKKPVIPRGECEGNDTRREKHDGKEGVIKARREDGEGGEGGDIILSERKKKVIDEMNTKERGEAEGEKEIERKNDITEETSQPYSAEAQKTEEDKFSQDALALHSQLQQALEEVDRQTTLAQDLRSKLAEQSKKVLEAEHKLVFLEAENQRLKKAAESLVEARKQIEVLQGESMQQEEELMRLRSQVEFQKMQDAVIAQLEGERTALERERETLRGTVDSLRAAVRKGDQLELTNQNLKADLERLGRTLESAKRHEEELQAELRESGVEAESLTRGREEALLDVMRLEQEKEACQAELDSQRRELRQREREMSRLRQQLESTTSALEHGNQRACSLEAQNRRMCQELSQLKETCAQFEEVQKENLQLGTLNAESKVQIDSLTEDLANESAHSRELSSQIAQLNRTLEELQTKLEMAATQQQRSSPEVAFSPPDSHTQRIESCESNRQSPPLSERPQEATVSIVDKVNHSQSSRPTDSIDAAEDSENTRNKQAHTTAQTDNGSQEVLSQRLINTERENAVLQREREVLLSQLTQSQSACAQLREQLDALQRHSISLQENCAKLQALNTKLQVEQASLSSEHAAVLARCNESELRCAALEAESRVWLKEKEESVMRLEAIRRDHDRLTALQQRQEAELEELLVKHSKLKSSSRSLEAQYKDTEARYKELLERKAQLEAAEESIRVERQKMEKVTQGQVESEKELERLKMDNERYQNLQKEWVQMQSELLAQSSVVRAELSAAQLERTRLEGELSALKEQNQQLDLNSVRLSSQYQLLTQLKANLEEENRHLVEQNQNLAKDNKALLESSLESRDQHHNQQREYLDKLNELRREKQKLVEKIMDQYRVLEPGLPSVCPPKQPKKSNWIADRMKKLIKPKGGSKEGRALFVAAGSIENLADVDGAPISSASAPGHEQDPISAPVSPSLLRRISSQAEDDQPKTNLRTGRRKLGSRHGWAIGRGRGGISQSFSPGDQRIQPRIRLRSSQTGATALWEHDGSPTPSQDSPSEEGRVDSEENISPAHSDVSRVSSGTEDFHSSFDKPHEAENKQA</sequence>
<feature type="region of interest" description="Disordered" evidence="10">
    <location>
        <begin position="913"/>
        <end position="955"/>
    </location>
</feature>
<dbReference type="GO" id="GO:0008017">
    <property type="term" value="F:microtubule binding"/>
    <property type="evidence" value="ECO:0007669"/>
    <property type="project" value="TreeGrafter"/>
</dbReference>
<evidence type="ECO:0000313" key="14">
    <source>
        <dbReference type="Proteomes" id="UP000290572"/>
    </source>
</evidence>
<name>A0A498MY13_LABRO</name>
<dbReference type="GO" id="GO:0051959">
    <property type="term" value="F:dynein light intermediate chain binding"/>
    <property type="evidence" value="ECO:0007669"/>
    <property type="project" value="TreeGrafter"/>
</dbReference>
<feature type="transmembrane region" description="Helical" evidence="11">
    <location>
        <begin position="20"/>
        <end position="39"/>
    </location>
</feature>
<dbReference type="GO" id="GO:0030705">
    <property type="term" value="P:cytoskeleton-dependent intracellular transport"/>
    <property type="evidence" value="ECO:0007669"/>
    <property type="project" value="InterPro"/>
</dbReference>
<feature type="region of interest" description="Disordered" evidence="10">
    <location>
        <begin position="843"/>
        <end position="901"/>
    </location>
</feature>
<keyword evidence="14" id="KW-1185">Reference proteome</keyword>
<evidence type="ECO:0000256" key="8">
    <source>
        <dbReference type="ARBA" id="ARBA00023136"/>
    </source>
</evidence>
<evidence type="ECO:0007829" key="15">
    <source>
        <dbReference type="PeptideAtlas" id="A0A498MY13"/>
    </source>
</evidence>
<dbReference type="InterPro" id="IPR000830">
    <property type="entry name" value="Peripherin/rom-1"/>
</dbReference>
<dbReference type="InterPro" id="IPR036872">
    <property type="entry name" value="CH_dom_sf"/>
</dbReference>
<dbReference type="InterPro" id="IPR018498">
    <property type="entry name" value="Peripherin/rom-1_CS"/>
</dbReference>
<dbReference type="Proteomes" id="UP000290572">
    <property type="component" value="Unassembled WGS sequence"/>
</dbReference>
<dbReference type="SUPFAM" id="SSF48652">
    <property type="entry name" value="Tetraspanin"/>
    <property type="match status" value="1"/>
</dbReference>
<feature type="transmembrane region" description="Helical" evidence="11">
    <location>
        <begin position="59"/>
        <end position="78"/>
    </location>
</feature>
<gene>
    <name evidence="13" type="ORF">ROHU_005570</name>
</gene>
<feature type="compositionally biased region" description="Basic and acidic residues" evidence="10">
    <location>
        <begin position="1157"/>
        <end position="1173"/>
    </location>
</feature>
<dbReference type="GO" id="GO:0005813">
    <property type="term" value="C:centrosome"/>
    <property type="evidence" value="ECO:0007669"/>
    <property type="project" value="TreeGrafter"/>
</dbReference>
<protein>
    <submittedName>
        <fullName evidence="13">Girdin-like isoform X1</fullName>
    </submittedName>
</protein>
<feature type="coiled-coil region" evidence="9">
    <location>
        <begin position="1474"/>
        <end position="1704"/>
    </location>
</feature>
<dbReference type="Pfam" id="PF19047">
    <property type="entry name" value="HOOK_N"/>
    <property type="match status" value="1"/>
</dbReference>
<keyword evidence="5 11" id="KW-0812">Transmembrane</keyword>
<dbReference type="PROSITE" id="PS00930">
    <property type="entry name" value="RDS_ROM1"/>
    <property type="match status" value="1"/>
</dbReference>
<keyword evidence="8 11" id="KW-0472">Membrane</keyword>
<dbReference type="PANTHER" id="PTHR18947:SF35">
    <property type="entry name" value="COILED-COIL DOMAIN-CONTAINING PROTEIN 88B"/>
    <property type="match status" value="1"/>
</dbReference>
<evidence type="ECO:0000256" key="7">
    <source>
        <dbReference type="ARBA" id="ARBA00023054"/>
    </source>
</evidence>
<evidence type="ECO:0000256" key="10">
    <source>
        <dbReference type="SAM" id="MobiDB-lite"/>
    </source>
</evidence>
<dbReference type="Pfam" id="PF00335">
    <property type="entry name" value="Tetraspanin"/>
    <property type="match status" value="1"/>
</dbReference>
<dbReference type="InterPro" id="IPR008952">
    <property type="entry name" value="Tetraspanin_EC2_sf"/>
</dbReference>
<keyword evidence="7 9" id="KW-0175">Coiled coil</keyword>
<feature type="coiled-coil region" evidence="9">
    <location>
        <begin position="762"/>
        <end position="842"/>
    </location>
</feature>
<dbReference type="GO" id="GO:0007601">
    <property type="term" value="P:visual perception"/>
    <property type="evidence" value="ECO:0007669"/>
    <property type="project" value="InterPro"/>
</dbReference>
<feature type="coiled-coil region" evidence="9">
    <location>
        <begin position="503"/>
        <end position="693"/>
    </location>
</feature>
<comment type="subcellular location">
    <subcellularLocation>
        <location evidence="2">Cytoplasm</location>
    </subcellularLocation>
    <subcellularLocation>
        <location evidence="1">Membrane</location>
        <topology evidence="1">Multi-pass membrane protein</topology>
    </subcellularLocation>
</comment>
<dbReference type="InterPro" id="IPR043936">
    <property type="entry name" value="HOOK_N"/>
</dbReference>
<evidence type="ECO:0000259" key="12">
    <source>
        <dbReference type="Pfam" id="PF19047"/>
    </source>
</evidence>
<feature type="transmembrane region" description="Helical" evidence="11">
    <location>
        <begin position="98"/>
        <end position="122"/>
    </location>
</feature>
<evidence type="ECO:0000256" key="4">
    <source>
        <dbReference type="ARBA" id="ARBA00022490"/>
    </source>
</evidence>